<dbReference type="SUPFAM" id="SSF48065">
    <property type="entry name" value="DBL homology domain (DH-domain)"/>
    <property type="match status" value="1"/>
</dbReference>
<dbReference type="SMART" id="SM00325">
    <property type="entry name" value="RhoGEF"/>
    <property type="match status" value="1"/>
</dbReference>
<feature type="compositionally biased region" description="Acidic residues" evidence="3">
    <location>
        <begin position="8"/>
        <end position="18"/>
    </location>
</feature>
<dbReference type="InterPro" id="IPR035899">
    <property type="entry name" value="DBL_dom_sf"/>
</dbReference>
<reference evidence="8" key="1">
    <citation type="submission" date="2016-04" db="UniProtKB">
        <authorList>
            <consortium name="WormBaseParasite"/>
        </authorList>
    </citation>
    <scope>IDENTIFICATION</scope>
</reference>
<dbReference type="SUPFAM" id="SSF50998">
    <property type="entry name" value="Quinoprotein alcohol dehydrogenase-like"/>
    <property type="match status" value="1"/>
</dbReference>
<evidence type="ECO:0000313" key="5">
    <source>
        <dbReference type="EMBL" id="VDN53680.1"/>
    </source>
</evidence>
<keyword evidence="2" id="KW-0175">Coiled coil</keyword>
<reference evidence="5 7" key="2">
    <citation type="submission" date="2018-11" db="EMBL/GenBank/DDBJ databases">
        <authorList>
            <consortium name="Pathogen Informatics"/>
        </authorList>
    </citation>
    <scope>NUCLEOTIDE SEQUENCE [LARGE SCALE GENOMIC DNA]</scope>
</reference>
<dbReference type="InterPro" id="IPR000219">
    <property type="entry name" value="DH_dom"/>
</dbReference>
<evidence type="ECO:0000256" key="3">
    <source>
        <dbReference type="SAM" id="MobiDB-lite"/>
    </source>
</evidence>
<dbReference type="OrthoDB" id="4066896at2759"/>
<evidence type="ECO:0000256" key="2">
    <source>
        <dbReference type="SAM" id="Coils"/>
    </source>
</evidence>
<organism evidence="6 8">
    <name type="scientific">Dracunculus medinensis</name>
    <name type="common">Guinea worm</name>
    <dbReference type="NCBI Taxonomy" id="318479"/>
    <lineage>
        <taxon>Eukaryota</taxon>
        <taxon>Metazoa</taxon>
        <taxon>Ecdysozoa</taxon>
        <taxon>Nematoda</taxon>
        <taxon>Chromadorea</taxon>
        <taxon>Rhabditida</taxon>
        <taxon>Spirurina</taxon>
        <taxon>Dracunculoidea</taxon>
        <taxon>Dracunculidae</taxon>
        <taxon>Dracunculus</taxon>
    </lineage>
</organism>
<dbReference type="EMBL" id="UYYG01000163">
    <property type="protein sequence ID" value="VDN53680.1"/>
    <property type="molecule type" value="Genomic_DNA"/>
</dbReference>
<dbReference type="SUPFAM" id="SSF50729">
    <property type="entry name" value="PH domain-like"/>
    <property type="match status" value="1"/>
</dbReference>
<dbReference type="Proteomes" id="UP000274756">
    <property type="component" value="Unassembled WGS sequence"/>
</dbReference>
<feature type="domain" description="DH" evidence="4">
    <location>
        <begin position="465"/>
        <end position="652"/>
    </location>
</feature>
<dbReference type="GO" id="GO:0051496">
    <property type="term" value="P:positive regulation of stress fiber assembly"/>
    <property type="evidence" value="ECO:0007669"/>
    <property type="project" value="UniProtKB-ARBA"/>
</dbReference>
<feature type="region of interest" description="Disordered" evidence="3">
    <location>
        <begin position="1"/>
        <end position="54"/>
    </location>
</feature>
<dbReference type="InterPro" id="IPR011047">
    <property type="entry name" value="Quinoprotein_ADH-like_sf"/>
</dbReference>
<name>A0A158Q6H6_DRAME</name>
<feature type="compositionally biased region" description="Basic residues" evidence="3">
    <location>
        <begin position="37"/>
        <end position="49"/>
    </location>
</feature>
<dbReference type="AlphaFoldDB" id="A0A158Q6H6"/>
<dbReference type="GO" id="GO:0035556">
    <property type="term" value="P:intracellular signal transduction"/>
    <property type="evidence" value="ECO:0007669"/>
    <property type="project" value="InterPro"/>
</dbReference>
<dbReference type="Pfam" id="PF00621">
    <property type="entry name" value="RhoGEF"/>
    <property type="match status" value="1"/>
</dbReference>
<dbReference type="Proteomes" id="UP000038040">
    <property type="component" value="Unplaced"/>
</dbReference>
<dbReference type="GO" id="GO:0005085">
    <property type="term" value="F:guanyl-nucleotide exchange factor activity"/>
    <property type="evidence" value="ECO:0007669"/>
    <property type="project" value="UniProtKB-KW"/>
</dbReference>
<sequence length="1301" mass="147125">MAAFYVSNDDDADDDSDSASDSSYTIRRRSATVSPAAKKRYRHSSKTRRRSDVNLNLSNKNSFLQHHPTGNLCLLNFFEVRAKAHVEAIRKLINSFPIQASPSDQNQNDNAWHDEAENMPELVSDSDVDIIQTDIEELRDAAKSIQSLKRVLKIPSEIATKGISNNIPGTGSIRCSGIASRIGGHPRGVIQFLPSVKQRQILPALDTYRWNKNNNDLVIAKKNIFRRKTSLPETYLTFSQLLKVCLILWWYSDILSSFFVVVQYARYLWLFCVSYIIIPPTGCLGSTTLSTIPVIHLPSDIPGSSTFDAPYSGDIRAGITLVAIFSCLLVIRAKVLSPQSTSIACPPSTTRLQKLLVHNADDLINRTGSARTSRRQLRNDDDKDLFTVNNPELLQSKGVNSLAGFNRFSKLLDSLRSNDQNSSENQFSRSWKPSEPIELHQSLLQADLLLWRKRSRASLRRHNDIRNMAIREFHDTEKNFVESLEYLVQKYMRPLRQPLECILIDGALADKIFYMVPEILIHHQHFLAALNDRLEKFQSDTCFGDILLAHFRKQSMIETYMAFVDNFTLAKQAIIQARTKPSFEKYYMRCCRDHKNKIDLDSLLISPIQRIPRYELIIKQIVKHTSVEHCDYENLLLSQKHIHELAAAINRQKEDRDEREQRLREIEAIVDGLDDLVSTSRSFKRYDVVNIAGPSGWKQRCLFLMSDQVIVTSIKKKSPSGRNIRNIAQFLQSADFLEDNRFKLLVKISLDDIEIRKETLSLLRSTEVELQDTVEDESIINKMVELSKLLKTDYPDLSLLLSNIRTTTMQRNRALQEQLLSDPQLTTVEIEVTTISGVEKLTLHFPNADKRAIWENALIDAKNILRDSLEHDQTPIHLKSIITHRARSGLIFSAASPTIGRNADGAPNVWACTSDKFSGQIVIINVNGEPTIESNTSVGNATIVAICAVPAPRKKRRISAKKVDSTEVEQPGLELDSSSSDSEQDSDFEAIRKNVQSTIWIGNDDGEIFVFNFLENIRLKSRERMTRLALPVDDIVYLDEKVFVSSSSSSHTQLNYFQRAKDGIWDLENPKLVRIDLHMRLRPMIVVVSRLCVASGNSIYFINPTNTQIEKSCQLSSHAAESVGHMASLGSTIFVAMNKSAVIKVVNAFTLDIILEFTIANVVNKTLSYYEDIIRKHKMGCLRISALLSCKNRLWIGTSAGIILSTIVGNIKNNWTPSFHVCKAGHIGPCRFLTALSASSSSIMLTDMRRRRMSLNAPSLQQLDQIYIISGGEGFDNINTEISEEKTGIDDSVNHLLFWIV</sequence>
<dbReference type="InterPro" id="IPR039919">
    <property type="entry name" value="ARHGEF10/ARHGEF17"/>
</dbReference>
<dbReference type="GO" id="GO:0030036">
    <property type="term" value="P:actin cytoskeleton organization"/>
    <property type="evidence" value="ECO:0007669"/>
    <property type="project" value="TreeGrafter"/>
</dbReference>
<evidence type="ECO:0000313" key="6">
    <source>
        <dbReference type="Proteomes" id="UP000038040"/>
    </source>
</evidence>
<dbReference type="Pfam" id="PF19056">
    <property type="entry name" value="WD40_2"/>
    <property type="match status" value="1"/>
</dbReference>
<protein>
    <submittedName>
        <fullName evidence="8">DH domain-containing protein</fullName>
    </submittedName>
</protein>
<keyword evidence="7" id="KW-1185">Reference proteome</keyword>
<keyword evidence="1" id="KW-0344">Guanine-nucleotide releasing factor</keyword>
<feature type="region of interest" description="Disordered" evidence="3">
    <location>
        <begin position="958"/>
        <end position="987"/>
    </location>
</feature>
<dbReference type="GO" id="GO:0005737">
    <property type="term" value="C:cytoplasm"/>
    <property type="evidence" value="ECO:0007669"/>
    <property type="project" value="UniProtKB-ARBA"/>
</dbReference>
<dbReference type="Gene3D" id="2.30.29.30">
    <property type="entry name" value="Pleckstrin-homology domain (PH domain)/Phosphotyrosine-binding domain (PTB)"/>
    <property type="match status" value="1"/>
</dbReference>
<dbReference type="PANTHER" id="PTHR12877">
    <property type="entry name" value="RHO GUANINE NUCLEOTIDE EXCHANGE FACTOR"/>
    <property type="match status" value="1"/>
</dbReference>
<evidence type="ECO:0000259" key="4">
    <source>
        <dbReference type="PROSITE" id="PS50010"/>
    </source>
</evidence>
<proteinExistence type="predicted"/>
<dbReference type="InterPro" id="IPR001331">
    <property type="entry name" value="GDS_CDC24_CS"/>
</dbReference>
<evidence type="ECO:0000313" key="8">
    <source>
        <dbReference type="WBParaSite" id="DME_0001013101-mRNA-1"/>
    </source>
</evidence>
<evidence type="ECO:0000313" key="7">
    <source>
        <dbReference type="Proteomes" id="UP000274756"/>
    </source>
</evidence>
<evidence type="ECO:0000256" key="1">
    <source>
        <dbReference type="ARBA" id="ARBA00022658"/>
    </source>
</evidence>
<gene>
    <name evidence="5" type="ORF">DME_LOCUS3653</name>
</gene>
<dbReference type="InterPro" id="IPR011993">
    <property type="entry name" value="PH-like_dom_sf"/>
</dbReference>
<dbReference type="STRING" id="318479.A0A158Q6H6"/>
<dbReference type="FunFam" id="1.20.900.10:FF:000003">
    <property type="entry name" value="Rho guanine nucleotide exchange factor 10 like"/>
    <property type="match status" value="1"/>
</dbReference>
<dbReference type="PROSITE" id="PS00741">
    <property type="entry name" value="DH_1"/>
    <property type="match status" value="1"/>
</dbReference>
<accession>A0A158Q6H6</accession>
<dbReference type="WBParaSite" id="DME_0001013101-mRNA-1">
    <property type="protein sequence ID" value="DME_0001013101-mRNA-1"/>
    <property type="gene ID" value="DME_0001013101"/>
</dbReference>
<feature type="coiled-coil region" evidence="2">
    <location>
        <begin position="642"/>
        <end position="669"/>
    </location>
</feature>
<dbReference type="CDD" id="cd00160">
    <property type="entry name" value="RhoGEF"/>
    <property type="match status" value="1"/>
</dbReference>
<dbReference type="Gene3D" id="1.20.900.10">
    <property type="entry name" value="Dbl homology (DH) domain"/>
    <property type="match status" value="1"/>
</dbReference>
<dbReference type="PANTHER" id="PTHR12877:SF15">
    <property type="entry name" value="RHO GUANINE NUCLEOTIDE EXCHANGE FACTOR 17"/>
    <property type="match status" value="1"/>
</dbReference>
<dbReference type="PROSITE" id="PS50010">
    <property type="entry name" value="DH_2"/>
    <property type="match status" value="1"/>
</dbReference>